<evidence type="ECO:0000256" key="1">
    <source>
        <dbReference type="PROSITE-ProRule" id="PRU00221"/>
    </source>
</evidence>
<proteinExistence type="predicted"/>
<dbReference type="PROSITE" id="PS50082">
    <property type="entry name" value="WD_REPEATS_2"/>
    <property type="match status" value="1"/>
</dbReference>
<dbReference type="AlphaFoldDB" id="A0AAD4GLK3"/>
<dbReference type="Proteomes" id="UP001194468">
    <property type="component" value="Unassembled WGS sequence"/>
</dbReference>
<dbReference type="Pfam" id="PF00400">
    <property type="entry name" value="WD40"/>
    <property type="match status" value="1"/>
</dbReference>
<organism evidence="2 3">
    <name type="scientific">Boletus edulis BED1</name>
    <dbReference type="NCBI Taxonomy" id="1328754"/>
    <lineage>
        <taxon>Eukaryota</taxon>
        <taxon>Fungi</taxon>
        <taxon>Dikarya</taxon>
        <taxon>Basidiomycota</taxon>
        <taxon>Agaricomycotina</taxon>
        <taxon>Agaricomycetes</taxon>
        <taxon>Agaricomycetidae</taxon>
        <taxon>Boletales</taxon>
        <taxon>Boletineae</taxon>
        <taxon>Boletaceae</taxon>
        <taxon>Boletoideae</taxon>
        <taxon>Boletus</taxon>
    </lineage>
</organism>
<feature type="repeat" description="WD" evidence="1">
    <location>
        <begin position="19"/>
        <end position="49"/>
    </location>
</feature>
<name>A0AAD4GLK3_BOLED</name>
<reference evidence="2" key="1">
    <citation type="submission" date="2019-10" db="EMBL/GenBank/DDBJ databases">
        <authorList>
            <consortium name="DOE Joint Genome Institute"/>
            <person name="Kuo A."/>
            <person name="Miyauchi S."/>
            <person name="Kiss E."/>
            <person name="Drula E."/>
            <person name="Kohler A."/>
            <person name="Sanchez-Garcia M."/>
            <person name="Andreopoulos B."/>
            <person name="Barry K.W."/>
            <person name="Bonito G."/>
            <person name="Buee M."/>
            <person name="Carver A."/>
            <person name="Chen C."/>
            <person name="Cichocki N."/>
            <person name="Clum A."/>
            <person name="Culley D."/>
            <person name="Crous P.W."/>
            <person name="Fauchery L."/>
            <person name="Girlanda M."/>
            <person name="Hayes R."/>
            <person name="Keri Z."/>
            <person name="LaButti K."/>
            <person name="Lipzen A."/>
            <person name="Lombard V."/>
            <person name="Magnuson J."/>
            <person name="Maillard F."/>
            <person name="Morin E."/>
            <person name="Murat C."/>
            <person name="Nolan M."/>
            <person name="Ohm R."/>
            <person name="Pangilinan J."/>
            <person name="Pereira M."/>
            <person name="Perotto S."/>
            <person name="Peter M."/>
            <person name="Riley R."/>
            <person name="Sitrit Y."/>
            <person name="Stielow B."/>
            <person name="Szollosi G."/>
            <person name="Zifcakova L."/>
            <person name="Stursova M."/>
            <person name="Spatafora J.W."/>
            <person name="Tedersoo L."/>
            <person name="Vaario L.-M."/>
            <person name="Yamada A."/>
            <person name="Yan M."/>
            <person name="Wang P."/>
            <person name="Xu J."/>
            <person name="Bruns T."/>
            <person name="Baldrian P."/>
            <person name="Vilgalys R."/>
            <person name="Henrissat B."/>
            <person name="Grigoriev I.V."/>
            <person name="Hibbett D."/>
            <person name="Nagy L.G."/>
            <person name="Martin F.M."/>
        </authorList>
    </citation>
    <scope>NUCLEOTIDE SEQUENCE</scope>
    <source>
        <strain evidence="2">BED1</strain>
    </source>
</reference>
<dbReference type="InterPro" id="IPR015943">
    <property type="entry name" value="WD40/YVTN_repeat-like_dom_sf"/>
</dbReference>
<dbReference type="SUPFAM" id="SSF50978">
    <property type="entry name" value="WD40 repeat-like"/>
    <property type="match status" value="1"/>
</dbReference>
<gene>
    <name evidence="2" type="ORF">L210DRAFT_3638521</name>
</gene>
<dbReference type="SMART" id="SM00320">
    <property type="entry name" value="WD40"/>
    <property type="match status" value="1"/>
</dbReference>
<evidence type="ECO:0000313" key="3">
    <source>
        <dbReference type="Proteomes" id="UP001194468"/>
    </source>
</evidence>
<keyword evidence="1" id="KW-0853">WD repeat</keyword>
<dbReference type="EMBL" id="WHUW01000001">
    <property type="protein sequence ID" value="KAF8451913.1"/>
    <property type="molecule type" value="Genomic_DNA"/>
</dbReference>
<protein>
    <submittedName>
        <fullName evidence="2">Uncharacterized protein</fullName>
    </submittedName>
</protein>
<accession>A0AAD4GLK3</accession>
<evidence type="ECO:0000313" key="2">
    <source>
        <dbReference type="EMBL" id="KAF8451913.1"/>
    </source>
</evidence>
<comment type="caution">
    <text evidence="2">The sequence shown here is derived from an EMBL/GenBank/DDBJ whole genome shotgun (WGS) entry which is preliminary data.</text>
</comment>
<dbReference type="InterPro" id="IPR036322">
    <property type="entry name" value="WD40_repeat_dom_sf"/>
</dbReference>
<dbReference type="Gene3D" id="2.130.10.10">
    <property type="entry name" value="YVTN repeat-like/Quinoprotein amine dehydrogenase"/>
    <property type="match status" value="1"/>
</dbReference>
<dbReference type="PROSITE" id="PS50294">
    <property type="entry name" value="WD_REPEATS_REGION"/>
    <property type="match status" value="1"/>
</dbReference>
<dbReference type="InterPro" id="IPR001680">
    <property type="entry name" value="WD40_rpt"/>
</dbReference>
<sequence length="239" mass="26433">MVKNAITLWCTSTHTQLAFIQHTQDIRSIAFSPDDRFLAIGGKDGTIRIQSIIESIESHRIGRIWMAFIEPDIQSNDAALLSWKNNQLENTDALLTTMISQVHSPSHYALASRAVIRARLQSGMQPSKTPKWYLLLCCPNTPALTSIHVKAIDIQPSIIAFMAKSVAHVGNGDKDKGYRTCDIAFAHFHSSHGTFLLLIKAIIVFMAGEHIDAISRLDDLIATVRFNSVCYTTGNSATI</sequence>
<reference evidence="2" key="2">
    <citation type="journal article" date="2020" name="Nat. Commun.">
        <title>Large-scale genome sequencing of mycorrhizal fungi provides insights into the early evolution of symbiotic traits.</title>
        <authorList>
            <person name="Miyauchi S."/>
            <person name="Kiss E."/>
            <person name="Kuo A."/>
            <person name="Drula E."/>
            <person name="Kohler A."/>
            <person name="Sanchez-Garcia M."/>
            <person name="Morin E."/>
            <person name="Andreopoulos B."/>
            <person name="Barry K.W."/>
            <person name="Bonito G."/>
            <person name="Buee M."/>
            <person name="Carver A."/>
            <person name="Chen C."/>
            <person name="Cichocki N."/>
            <person name="Clum A."/>
            <person name="Culley D."/>
            <person name="Crous P.W."/>
            <person name="Fauchery L."/>
            <person name="Girlanda M."/>
            <person name="Hayes R.D."/>
            <person name="Keri Z."/>
            <person name="LaButti K."/>
            <person name="Lipzen A."/>
            <person name="Lombard V."/>
            <person name="Magnuson J."/>
            <person name="Maillard F."/>
            <person name="Murat C."/>
            <person name="Nolan M."/>
            <person name="Ohm R.A."/>
            <person name="Pangilinan J."/>
            <person name="Pereira M.F."/>
            <person name="Perotto S."/>
            <person name="Peter M."/>
            <person name="Pfister S."/>
            <person name="Riley R."/>
            <person name="Sitrit Y."/>
            <person name="Stielow J.B."/>
            <person name="Szollosi G."/>
            <person name="Zifcakova L."/>
            <person name="Stursova M."/>
            <person name="Spatafora J.W."/>
            <person name="Tedersoo L."/>
            <person name="Vaario L.M."/>
            <person name="Yamada A."/>
            <person name="Yan M."/>
            <person name="Wang P."/>
            <person name="Xu J."/>
            <person name="Bruns T."/>
            <person name="Baldrian P."/>
            <person name="Vilgalys R."/>
            <person name="Dunand C."/>
            <person name="Henrissat B."/>
            <person name="Grigoriev I.V."/>
            <person name="Hibbett D."/>
            <person name="Nagy L.G."/>
            <person name="Martin F.M."/>
        </authorList>
    </citation>
    <scope>NUCLEOTIDE SEQUENCE</scope>
    <source>
        <strain evidence="2">BED1</strain>
    </source>
</reference>
<keyword evidence="3" id="KW-1185">Reference proteome</keyword>